<dbReference type="PANTHER" id="PTHR42973:SF39">
    <property type="entry name" value="FAD-BINDING PCMH-TYPE DOMAIN-CONTAINING PROTEIN"/>
    <property type="match status" value="1"/>
</dbReference>
<dbReference type="GO" id="GO:0071949">
    <property type="term" value="F:FAD binding"/>
    <property type="evidence" value="ECO:0007669"/>
    <property type="project" value="InterPro"/>
</dbReference>
<keyword evidence="3" id="KW-0285">Flavoprotein</keyword>
<protein>
    <recommendedName>
        <fullName evidence="6">FAD-binding PCMH-type domain-containing protein</fullName>
    </recommendedName>
</protein>
<evidence type="ECO:0000256" key="3">
    <source>
        <dbReference type="ARBA" id="ARBA00022630"/>
    </source>
</evidence>
<evidence type="ECO:0000256" key="5">
    <source>
        <dbReference type="ARBA" id="ARBA00023002"/>
    </source>
</evidence>
<dbReference type="AlphaFoldDB" id="A0A8K0SFN9"/>
<gene>
    <name evidence="7" type="ORF">BKA59DRAFT_466661</name>
</gene>
<evidence type="ECO:0000256" key="1">
    <source>
        <dbReference type="ARBA" id="ARBA00001974"/>
    </source>
</evidence>
<proteinExistence type="inferred from homology"/>
<dbReference type="PANTHER" id="PTHR42973">
    <property type="entry name" value="BINDING OXIDOREDUCTASE, PUTATIVE (AFU_ORTHOLOGUE AFUA_1G17690)-RELATED"/>
    <property type="match status" value="1"/>
</dbReference>
<dbReference type="PROSITE" id="PS51387">
    <property type="entry name" value="FAD_PCMH"/>
    <property type="match status" value="1"/>
</dbReference>
<evidence type="ECO:0000313" key="7">
    <source>
        <dbReference type="EMBL" id="KAH7263738.1"/>
    </source>
</evidence>
<sequence>MILAACSSVHSPTPIMADFNILSSTLSADQVIPKGHKGYEEAINIGNLMYRYTTPAAVVKVKSVNDVRSTIAFARKNHLRVTVKNGGHSYMGYCLNEGGIVLDLSLMNTCHIDYDKMLIHMDAGLVWKDVYYKYLQDKRNIIIGGQCPWVGVSGFTLGAGLSPFSRSYGLGCDNLIDMTIVTWDGEVITVSREDKDAEKRELFWALAGGGGGNFGVTVSMTSRMHKLRDEEGHVVCGQLVWHLPQQKEDFENMMNVFNTTKCPDELTIDALWSHTKDKQLTGGMTVIYNGAEGKAREALKNLLAFRPSVIDLKEMEWTDWVHKSEGWDTKSEVFHHHASFIFAEGAITPELTAKISHIVKEATEVVGITDDNLPNSPKCHVLWDHIGGATQKIASDATPFPWRQGHYVSNIKMQWTCANKTKQVYDFIRKCQAELLPHAIEQKAAYINYIDRNVENWQQAYYGDNYRRLQEIKTKWDPHNVFWNWQSIEVLKNGKTIPHSGSVKKMENWWMRYAPLVDPEHLHSPETDQEVYERDAELRKVICDKVQSNGTAKA</sequence>
<keyword evidence="4" id="KW-0274">FAD</keyword>
<evidence type="ECO:0000259" key="6">
    <source>
        <dbReference type="PROSITE" id="PS51387"/>
    </source>
</evidence>
<dbReference type="Gene3D" id="3.40.462.20">
    <property type="match status" value="1"/>
</dbReference>
<comment type="caution">
    <text evidence="7">The sequence shown here is derived from an EMBL/GenBank/DDBJ whole genome shotgun (WGS) entry which is preliminary data.</text>
</comment>
<evidence type="ECO:0000256" key="4">
    <source>
        <dbReference type="ARBA" id="ARBA00022827"/>
    </source>
</evidence>
<dbReference type="OrthoDB" id="407275at2759"/>
<dbReference type="SUPFAM" id="SSF56176">
    <property type="entry name" value="FAD-binding/transporter-associated domain-like"/>
    <property type="match status" value="1"/>
</dbReference>
<dbReference type="GO" id="GO:0016491">
    <property type="term" value="F:oxidoreductase activity"/>
    <property type="evidence" value="ECO:0007669"/>
    <property type="project" value="UniProtKB-KW"/>
</dbReference>
<dbReference type="Gene3D" id="3.30.43.10">
    <property type="entry name" value="Uridine Diphospho-n-acetylenolpyruvylglucosamine Reductase, domain 2"/>
    <property type="match status" value="1"/>
</dbReference>
<dbReference type="Proteomes" id="UP000813427">
    <property type="component" value="Unassembled WGS sequence"/>
</dbReference>
<dbReference type="InterPro" id="IPR016166">
    <property type="entry name" value="FAD-bd_PCMH"/>
</dbReference>
<dbReference type="InterPro" id="IPR016169">
    <property type="entry name" value="FAD-bd_PCMH_sub2"/>
</dbReference>
<evidence type="ECO:0000313" key="8">
    <source>
        <dbReference type="Proteomes" id="UP000813427"/>
    </source>
</evidence>
<reference evidence="7" key="1">
    <citation type="journal article" date="2021" name="Nat. Commun.">
        <title>Genetic determinants of endophytism in the Arabidopsis root mycobiome.</title>
        <authorList>
            <person name="Mesny F."/>
            <person name="Miyauchi S."/>
            <person name="Thiergart T."/>
            <person name="Pickel B."/>
            <person name="Atanasova L."/>
            <person name="Karlsson M."/>
            <person name="Huettel B."/>
            <person name="Barry K.W."/>
            <person name="Haridas S."/>
            <person name="Chen C."/>
            <person name="Bauer D."/>
            <person name="Andreopoulos W."/>
            <person name="Pangilinan J."/>
            <person name="LaButti K."/>
            <person name="Riley R."/>
            <person name="Lipzen A."/>
            <person name="Clum A."/>
            <person name="Drula E."/>
            <person name="Henrissat B."/>
            <person name="Kohler A."/>
            <person name="Grigoriev I.V."/>
            <person name="Martin F.M."/>
            <person name="Hacquard S."/>
        </authorList>
    </citation>
    <scope>NUCLEOTIDE SEQUENCE</scope>
    <source>
        <strain evidence="7">MPI-SDFR-AT-0068</strain>
    </source>
</reference>
<dbReference type="Pfam" id="PF08031">
    <property type="entry name" value="BBE"/>
    <property type="match status" value="1"/>
</dbReference>
<keyword evidence="8" id="KW-1185">Reference proteome</keyword>
<feature type="domain" description="FAD-binding PCMH-type" evidence="6">
    <location>
        <begin position="51"/>
        <end position="227"/>
    </location>
</feature>
<dbReference type="EMBL" id="JAGPXF010000001">
    <property type="protein sequence ID" value="KAH7263738.1"/>
    <property type="molecule type" value="Genomic_DNA"/>
</dbReference>
<comment type="similarity">
    <text evidence="2">Belongs to the oxygen-dependent FAD-linked oxidoreductase family.</text>
</comment>
<dbReference type="InterPro" id="IPR016167">
    <property type="entry name" value="FAD-bd_PCMH_sub1"/>
</dbReference>
<name>A0A8K0SFN9_9HYPO</name>
<accession>A0A8K0SFN9</accession>
<evidence type="ECO:0000256" key="2">
    <source>
        <dbReference type="ARBA" id="ARBA00005466"/>
    </source>
</evidence>
<keyword evidence="5" id="KW-0560">Oxidoreductase</keyword>
<dbReference type="Pfam" id="PF01565">
    <property type="entry name" value="FAD_binding_4"/>
    <property type="match status" value="1"/>
</dbReference>
<organism evidence="7 8">
    <name type="scientific">Fusarium tricinctum</name>
    <dbReference type="NCBI Taxonomy" id="61284"/>
    <lineage>
        <taxon>Eukaryota</taxon>
        <taxon>Fungi</taxon>
        <taxon>Dikarya</taxon>
        <taxon>Ascomycota</taxon>
        <taxon>Pezizomycotina</taxon>
        <taxon>Sordariomycetes</taxon>
        <taxon>Hypocreomycetidae</taxon>
        <taxon>Hypocreales</taxon>
        <taxon>Nectriaceae</taxon>
        <taxon>Fusarium</taxon>
        <taxon>Fusarium tricinctum species complex</taxon>
    </lineage>
</organism>
<dbReference type="InterPro" id="IPR012951">
    <property type="entry name" value="BBE"/>
</dbReference>
<dbReference type="InterPro" id="IPR036318">
    <property type="entry name" value="FAD-bd_PCMH-like_sf"/>
</dbReference>
<comment type="cofactor">
    <cofactor evidence="1">
        <name>FAD</name>
        <dbReference type="ChEBI" id="CHEBI:57692"/>
    </cofactor>
</comment>
<dbReference type="Gene3D" id="3.30.465.10">
    <property type="match status" value="1"/>
</dbReference>
<dbReference type="InterPro" id="IPR050416">
    <property type="entry name" value="FAD-linked_Oxidoreductase"/>
</dbReference>
<dbReference type="InterPro" id="IPR006094">
    <property type="entry name" value="Oxid_FAD_bind_N"/>
</dbReference>